<dbReference type="SMART" id="SM00345">
    <property type="entry name" value="HTH_GNTR"/>
    <property type="match status" value="1"/>
</dbReference>
<dbReference type="SUPFAM" id="SSF53383">
    <property type="entry name" value="PLP-dependent transferases"/>
    <property type="match status" value="1"/>
</dbReference>
<evidence type="ECO:0000256" key="3">
    <source>
        <dbReference type="ARBA" id="ARBA00023015"/>
    </source>
</evidence>
<evidence type="ECO:0000313" key="9">
    <source>
        <dbReference type="Proteomes" id="UP000644699"/>
    </source>
</evidence>
<dbReference type="InterPro" id="IPR004839">
    <property type="entry name" value="Aminotransferase_I/II_large"/>
</dbReference>
<dbReference type="CDD" id="cd07377">
    <property type="entry name" value="WHTH_GntR"/>
    <property type="match status" value="1"/>
</dbReference>
<keyword evidence="9" id="KW-1185">Reference proteome</keyword>
<keyword evidence="2" id="KW-0663">Pyridoxal phosphate</keyword>
<evidence type="ECO:0000256" key="6">
    <source>
        <dbReference type="SAM" id="MobiDB-lite"/>
    </source>
</evidence>
<feature type="domain" description="HTH gntR-type" evidence="7">
    <location>
        <begin position="36"/>
        <end position="104"/>
    </location>
</feature>
<comment type="similarity">
    <text evidence="1">In the C-terminal section; belongs to the class-I pyridoxal-phosphate-dependent aminotransferase family.</text>
</comment>
<dbReference type="GO" id="GO:0003700">
    <property type="term" value="F:DNA-binding transcription factor activity"/>
    <property type="evidence" value="ECO:0007669"/>
    <property type="project" value="InterPro"/>
</dbReference>
<name>A0A916ZL93_9HYPH</name>
<comment type="caution">
    <text evidence="8">The sequence shown here is derived from an EMBL/GenBank/DDBJ whole genome shotgun (WGS) entry which is preliminary data.</text>
</comment>
<dbReference type="GO" id="GO:0003677">
    <property type="term" value="F:DNA binding"/>
    <property type="evidence" value="ECO:0007669"/>
    <property type="project" value="UniProtKB-KW"/>
</dbReference>
<dbReference type="EMBL" id="BMIQ01000003">
    <property type="protein sequence ID" value="GGE03170.1"/>
    <property type="molecule type" value="Genomic_DNA"/>
</dbReference>
<keyword evidence="5" id="KW-0804">Transcription</keyword>
<dbReference type="Gene3D" id="3.40.640.10">
    <property type="entry name" value="Type I PLP-dependent aspartate aminotransferase-like (Major domain)"/>
    <property type="match status" value="1"/>
</dbReference>
<accession>A0A916ZL93</accession>
<sequence length="517" mass="56055">MPRLSRATRTFEAPAMKRRESPAASFRPAIDRTLTISATRQLYLALRDAIMTGTLRPGHRLPSTRLAMREWGLSRGLVAEAYELLMAEGYAEARHGSGTYVAADLPEALPGAPSIARKAAASPPRRFAPQAERLLRSPGPPERRTLPFAAGRVLHDKRTANLLRRIAARHLDFGSDGYGDPQGLPSLRQGIADYLAASRGVRCTAAQIFVTAGTQQALDLACRVLIAPGDAVLIEDPCYPPARAVFTLNGARLIGLPVDQHGLRIDSFDKAAERPAAVYVTPSHQYPLGATLSLQRRLQLLQLARETGCWIIEDDYDSEFRYEGAAIASLQGLDGDGRVLYAGTFSKALLPSIRLGYLVVPSDLAPAFRAVRPALDVFPPSLPQRIVADYLGEGHFAAHLRRLRESFRASRDDLVGRLKDSLAAHLIADAPEQGIFLTARSTGTWTDDVRLAKAAEAAGVVVVPVSPMHIAAPAKDHLIFGFSGLSRDEAEAGIERLVQVFDQRPASAAPSVRTQRI</sequence>
<gene>
    <name evidence="8" type="ORF">GCM10011390_22540</name>
</gene>
<dbReference type="Pfam" id="PF00392">
    <property type="entry name" value="GntR"/>
    <property type="match status" value="1"/>
</dbReference>
<dbReference type="Proteomes" id="UP000644699">
    <property type="component" value="Unassembled WGS sequence"/>
</dbReference>
<dbReference type="InterPro" id="IPR036390">
    <property type="entry name" value="WH_DNA-bd_sf"/>
</dbReference>
<evidence type="ECO:0000256" key="2">
    <source>
        <dbReference type="ARBA" id="ARBA00022898"/>
    </source>
</evidence>
<feature type="region of interest" description="Disordered" evidence="6">
    <location>
        <begin position="1"/>
        <end position="24"/>
    </location>
</feature>
<dbReference type="InterPro" id="IPR036388">
    <property type="entry name" value="WH-like_DNA-bd_sf"/>
</dbReference>
<reference evidence="8" key="1">
    <citation type="journal article" date="2014" name="Int. J. Syst. Evol. Microbiol.">
        <title>Complete genome sequence of Corynebacterium casei LMG S-19264T (=DSM 44701T), isolated from a smear-ripened cheese.</title>
        <authorList>
            <consortium name="US DOE Joint Genome Institute (JGI-PGF)"/>
            <person name="Walter F."/>
            <person name="Albersmeier A."/>
            <person name="Kalinowski J."/>
            <person name="Ruckert C."/>
        </authorList>
    </citation>
    <scope>NUCLEOTIDE SEQUENCE</scope>
    <source>
        <strain evidence="8">CGMCC 1.15367</strain>
    </source>
</reference>
<dbReference type="CDD" id="cd00609">
    <property type="entry name" value="AAT_like"/>
    <property type="match status" value="1"/>
</dbReference>
<dbReference type="PANTHER" id="PTHR46577">
    <property type="entry name" value="HTH-TYPE TRANSCRIPTIONAL REGULATORY PROTEIN GABR"/>
    <property type="match status" value="1"/>
</dbReference>
<evidence type="ECO:0000256" key="1">
    <source>
        <dbReference type="ARBA" id="ARBA00005384"/>
    </source>
</evidence>
<dbReference type="Gene3D" id="1.10.10.10">
    <property type="entry name" value="Winged helix-like DNA-binding domain superfamily/Winged helix DNA-binding domain"/>
    <property type="match status" value="1"/>
</dbReference>
<reference evidence="8" key="2">
    <citation type="submission" date="2020-09" db="EMBL/GenBank/DDBJ databases">
        <authorList>
            <person name="Sun Q."/>
            <person name="Zhou Y."/>
        </authorList>
    </citation>
    <scope>NUCLEOTIDE SEQUENCE</scope>
    <source>
        <strain evidence="8">CGMCC 1.15367</strain>
    </source>
</reference>
<dbReference type="InterPro" id="IPR015424">
    <property type="entry name" value="PyrdxlP-dep_Trfase"/>
</dbReference>
<protein>
    <submittedName>
        <fullName evidence="8">GntR family transcriptional regulator</fullName>
    </submittedName>
</protein>
<dbReference type="InterPro" id="IPR051446">
    <property type="entry name" value="HTH_trans_reg/aminotransferase"/>
</dbReference>
<evidence type="ECO:0000256" key="5">
    <source>
        <dbReference type="ARBA" id="ARBA00023163"/>
    </source>
</evidence>
<evidence type="ECO:0000313" key="8">
    <source>
        <dbReference type="EMBL" id="GGE03170.1"/>
    </source>
</evidence>
<dbReference type="GO" id="GO:0030170">
    <property type="term" value="F:pyridoxal phosphate binding"/>
    <property type="evidence" value="ECO:0007669"/>
    <property type="project" value="InterPro"/>
</dbReference>
<evidence type="ECO:0000259" key="7">
    <source>
        <dbReference type="PROSITE" id="PS50949"/>
    </source>
</evidence>
<keyword evidence="3" id="KW-0805">Transcription regulation</keyword>
<keyword evidence="4" id="KW-0238">DNA-binding</keyword>
<organism evidence="8 9">
    <name type="scientific">Aureimonas endophytica</name>
    <dbReference type="NCBI Taxonomy" id="2027858"/>
    <lineage>
        <taxon>Bacteria</taxon>
        <taxon>Pseudomonadati</taxon>
        <taxon>Pseudomonadota</taxon>
        <taxon>Alphaproteobacteria</taxon>
        <taxon>Hyphomicrobiales</taxon>
        <taxon>Aurantimonadaceae</taxon>
        <taxon>Aureimonas</taxon>
    </lineage>
</organism>
<dbReference type="PROSITE" id="PS50949">
    <property type="entry name" value="HTH_GNTR"/>
    <property type="match status" value="1"/>
</dbReference>
<dbReference type="Pfam" id="PF00155">
    <property type="entry name" value="Aminotran_1_2"/>
    <property type="match status" value="1"/>
</dbReference>
<dbReference type="SUPFAM" id="SSF46785">
    <property type="entry name" value="Winged helix' DNA-binding domain"/>
    <property type="match status" value="1"/>
</dbReference>
<dbReference type="AlphaFoldDB" id="A0A916ZL93"/>
<evidence type="ECO:0000256" key="4">
    <source>
        <dbReference type="ARBA" id="ARBA00023125"/>
    </source>
</evidence>
<dbReference type="PANTHER" id="PTHR46577:SF1">
    <property type="entry name" value="HTH-TYPE TRANSCRIPTIONAL REGULATORY PROTEIN GABR"/>
    <property type="match status" value="1"/>
</dbReference>
<proteinExistence type="inferred from homology"/>
<dbReference type="InterPro" id="IPR015421">
    <property type="entry name" value="PyrdxlP-dep_Trfase_major"/>
</dbReference>
<dbReference type="InterPro" id="IPR000524">
    <property type="entry name" value="Tscrpt_reg_HTH_GntR"/>
</dbReference>